<organism evidence="2 3">
    <name type="scientific">Penaeus vannamei</name>
    <name type="common">Whiteleg shrimp</name>
    <name type="synonym">Litopenaeus vannamei</name>
    <dbReference type="NCBI Taxonomy" id="6689"/>
    <lineage>
        <taxon>Eukaryota</taxon>
        <taxon>Metazoa</taxon>
        <taxon>Ecdysozoa</taxon>
        <taxon>Arthropoda</taxon>
        <taxon>Crustacea</taxon>
        <taxon>Multicrustacea</taxon>
        <taxon>Malacostraca</taxon>
        <taxon>Eumalacostraca</taxon>
        <taxon>Eucarida</taxon>
        <taxon>Decapoda</taxon>
        <taxon>Dendrobranchiata</taxon>
        <taxon>Penaeoidea</taxon>
        <taxon>Penaeidae</taxon>
        <taxon>Penaeus</taxon>
    </lineage>
</organism>
<feature type="compositionally biased region" description="Low complexity" evidence="1">
    <location>
        <begin position="58"/>
        <end position="79"/>
    </location>
</feature>
<feature type="compositionally biased region" description="Polar residues" evidence="1">
    <location>
        <begin position="481"/>
        <end position="501"/>
    </location>
</feature>
<feature type="compositionally biased region" description="Low complexity" evidence="1">
    <location>
        <begin position="458"/>
        <end position="474"/>
    </location>
</feature>
<feature type="region of interest" description="Disordered" evidence="1">
    <location>
        <begin position="351"/>
        <end position="501"/>
    </location>
</feature>
<feature type="compositionally biased region" description="Basic residues" evidence="1">
    <location>
        <begin position="81"/>
        <end position="98"/>
    </location>
</feature>
<evidence type="ECO:0000313" key="2">
    <source>
        <dbReference type="EMBL" id="ROT67856.1"/>
    </source>
</evidence>
<name>A0A423SUG2_PENVA</name>
<dbReference type="EMBL" id="QCYY01002746">
    <property type="protein sequence ID" value="ROT67856.1"/>
    <property type="molecule type" value="Genomic_DNA"/>
</dbReference>
<keyword evidence="3" id="KW-1185">Reference proteome</keyword>
<feature type="compositionally biased region" description="Basic residues" evidence="1">
    <location>
        <begin position="139"/>
        <end position="150"/>
    </location>
</feature>
<dbReference type="AlphaFoldDB" id="A0A423SUG2"/>
<reference evidence="2 3" key="2">
    <citation type="submission" date="2019-01" db="EMBL/GenBank/DDBJ databases">
        <title>The decoding of complex shrimp genome reveals the adaptation for benthos swimmer, frequently molting mechanism and breeding impact on genome.</title>
        <authorList>
            <person name="Sun Y."/>
            <person name="Gao Y."/>
            <person name="Yu Y."/>
        </authorList>
    </citation>
    <scope>NUCLEOTIDE SEQUENCE [LARGE SCALE GENOMIC DNA]</scope>
    <source>
        <tissue evidence="2">Muscle</tissue>
    </source>
</reference>
<feature type="compositionally biased region" description="Basic residues" evidence="1">
    <location>
        <begin position="115"/>
        <end position="127"/>
    </location>
</feature>
<comment type="caution">
    <text evidence="2">The sequence shown here is derived from an EMBL/GenBank/DDBJ whole genome shotgun (WGS) entry which is preliminary data.</text>
</comment>
<feature type="compositionally biased region" description="Low complexity" evidence="1">
    <location>
        <begin position="399"/>
        <end position="437"/>
    </location>
</feature>
<feature type="compositionally biased region" description="Basic residues" evidence="1">
    <location>
        <begin position="196"/>
        <end position="208"/>
    </location>
</feature>
<gene>
    <name evidence="2" type="ORF">C7M84_014030</name>
</gene>
<protein>
    <submittedName>
        <fullName evidence="2">Uncharacterized protein</fullName>
    </submittedName>
</protein>
<dbReference type="Proteomes" id="UP000283509">
    <property type="component" value="Unassembled WGS sequence"/>
</dbReference>
<proteinExistence type="predicted"/>
<evidence type="ECO:0000256" key="1">
    <source>
        <dbReference type="SAM" id="MobiDB-lite"/>
    </source>
</evidence>
<feature type="compositionally biased region" description="Polar residues" evidence="1">
    <location>
        <begin position="438"/>
        <end position="453"/>
    </location>
</feature>
<feature type="region of interest" description="Disordered" evidence="1">
    <location>
        <begin position="21"/>
        <end position="237"/>
    </location>
</feature>
<evidence type="ECO:0000313" key="3">
    <source>
        <dbReference type="Proteomes" id="UP000283509"/>
    </source>
</evidence>
<sequence>MKLDSQEGAPRRTLLHDLTLAPSSAAAPFPSPSQPSGRPDTPFRSAAPAAPNASDVDSALSASTLTRATSASTASTSARPPRIKVPLRFRGAFRRRFPGRGAQRPDSEAGGGQQTRRRRPLRRRRPRPGQNATAGGRRWPARRPILRRPGARAEAGSAGEEKGTLSRNGSHPASTDARLGRRRRIKYNNSTGQIPGRRRRPISRRPRIRRPDNGESPAKSPTSEEPHTSQASGSDQIEDYYYDATKNDYEEYPDEYVYVDAVEEDLELPPEVFNWWLRHRFVEEVAEAVIPAPTPVPYVVQLRRTHEAKTYTRRNFTPVVMDIFDSDIFFPGVKPDSYSDIEDTGYRLTKVEQDAGKGGGGGPATEGERSSTGGPAGGTAGGYTPSHRGTTRYDVTTNSTSGADDVTTSTTDDVTASTTSKSDDVTTSTTSKATDVTPSTVSKADNITTSTTSEADDVTTSTTSKATDVTTSPTSKAIDVTPSTTSTADDVTPSPANQTTTVLDPFDDSDYIEVSFMGSSASPRCLPHVAVVVLVVALLLEHFHDVGDE</sequence>
<accession>A0A423SUG2</accession>
<reference evidence="2 3" key="1">
    <citation type="submission" date="2018-04" db="EMBL/GenBank/DDBJ databases">
        <authorList>
            <person name="Zhang X."/>
            <person name="Yuan J."/>
            <person name="Li F."/>
            <person name="Xiang J."/>
        </authorList>
    </citation>
    <scope>NUCLEOTIDE SEQUENCE [LARGE SCALE GENOMIC DNA]</scope>
    <source>
        <tissue evidence="2">Muscle</tissue>
    </source>
</reference>